<keyword evidence="1" id="KW-0808">Transferase</keyword>
<sequence>MKKKVLNVGGGSKSIAIPPHFDSFEHLLLDISASGNPDVICDARQLKSLGSNSFDAVYCSHNLEHYYKHDVPKVLGGFVHVLKEGGFAHIRVPDMQELMRQVIERQLDINDELYRSAAGPILVSDVIYGYGPEIESSGQDFYAHKTGFSLKSMTEQLERSGFSTIFGCTRNLEVEVIAFKGTPSPDHCALLGLSPG</sequence>
<protein>
    <submittedName>
        <fullName evidence="1">Methyltransferase domain-containing protein</fullName>
    </submittedName>
</protein>
<proteinExistence type="predicted"/>
<organism evidence="1 2">
    <name type="scientific">Amphibiibacter pelophylacis</name>
    <dbReference type="NCBI Taxonomy" id="1799477"/>
    <lineage>
        <taxon>Bacteria</taxon>
        <taxon>Pseudomonadati</taxon>
        <taxon>Pseudomonadota</taxon>
        <taxon>Betaproteobacteria</taxon>
        <taxon>Burkholderiales</taxon>
        <taxon>Sphaerotilaceae</taxon>
        <taxon>Amphibiibacter</taxon>
    </lineage>
</organism>
<dbReference type="Proteomes" id="UP001364695">
    <property type="component" value="Unassembled WGS sequence"/>
</dbReference>
<keyword evidence="1" id="KW-0489">Methyltransferase</keyword>
<accession>A0ACC6P2Y3</accession>
<name>A0ACC6P2Y3_9BURK</name>
<evidence type="ECO:0000313" key="2">
    <source>
        <dbReference type="Proteomes" id="UP001364695"/>
    </source>
</evidence>
<gene>
    <name evidence="1" type="ORF">RV045_08975</name>
</gene>
<evidence type="ECO:0000313" key="1">
    <source>
        <dbReference type="EMBL" id="MEJ7138560.1"/>
    </source>
</evidence>
<comment type="caution">
    <text evidence="1">The sequence shown here is derived from an EMBL/GenBank/DDBJ whole genome shotgun (WGS) entry which is preliminary data.</text>
</comment>
<keyword evidence="2" id="KW-1185">Reference proteome</keyword>
<reference evidence="1" key="1">
    <citation type="submission" date="2023-10" db="EMBL/GenBank/DDBJ databases">
        <title>Amphibacter perezi, gen. nov., sp. nov. a novel taxa of the family Comamonadaceae, class Betaproteobacteria isolated from the skin microbiota of Pelophylax perezi from different populations.</title>
        <authorList>
            <person name="Costa S."/>
            <person name="Proenca D.N."/>
            <person name="Lopes I."/>
            <person name="Morais P.V."/>
        </authorList>
    </citation>
    <scope>NUCLEOTIDE SEQUENCE</scope>
    <source>
        <strain evidence="1">SL12-8</strain>
    </source>
</reference>
<dbReference type="EMBL" id="JAWDIE010000012">
    <property type="protein sequence ID" value="MEJ7138560.1"/>
    <property type="molecule type" value="Genomic_DNA"/>
</dbReference>